<keyword evidence="1" id="KW-0812">Transmembrane</keyword>
<dbReference type="EMBL" id="GBXM01100200">
    <property type="protein sequence ID" value="JAH08377.1"/>
    <property type="molecule type" value="Transcribed_RNA"/>
</dbReference>
<organism evidence="2">
    <name type="scientific">Anguilla anguilla</name>
    <name type="common">European freshwater eel</name>
    <name type="synonym">Muraena anguilla</name>
    <dbReference type="NCBI Taxonomy" id="7936"/>
    <lineage>
        <taxon>Eukaryota</taxon>
        <taxon>Metazoa</taxon>
        <taxon>Chordata</taxon>
        <taxon>Craniata</taxon>
        <taxon>Vertebrata</taxon>
        <taxon>Euteleostomi</taxon>
        <taxon>Actinopterygii</taxon>
        <taxon>Neopterygii</taxon>
        <taxon>Teleostei</taxon>
        <taxon>Anguilliformes</taxon>
        <taxon>Anguillidae</taxon>
        <taxon>Anguilla</taxon>
    </lineage>
</organism>
<reference evidence="2" key="1">
    <citation type="submission" date="2014-11" db="EMBL/GenBank/DDBJ databases">
        <authorList>
            <person name="Amaro Gonzalez C."/>
        </authorList>
    </citation>
    <scope>NUCLEOTIDE SEQUENCE</scope>
</reference>
<evidence type="ECO:0000256" key="1">
    <source>
        <dbReference type="SAM" id="Phobius"/>
    </source>
</evidence>
<keyword evidence="1" id="KW-1133">Transmembrane helix</keyword>
<name>A0A0E9PVT9_ANGAN</name>
<protein>
    <submittedName>
        <fullName evidence="2">Uncharacterized protein</fullName>
    </submittedName>
</protein>
<evidence type="ECO:0000313" key="2">
    <source>
        <dbReference type="EMBL" id="JAH08377.1"/>
    </source>
</evidence>
<dbReference type="AlphaFoldDB" id="A0A0E9PVT9"/>
<reference evidence="2" key="2">
    <citation type="journal article" date="2015" name="Fish Shellfish Immunol.">
        <title>Early steps in the European eel (Anguilla anguilla)-Vibrio vulnificus interaction in the gills: Role of the RtxA13 toxin.</title>
        <authorList>
            <person name="Callol A."/>
            <person name="Pajuelo D."/>
            <person name="Ebbesson L."/>
            <person name="Teles M."/>
            <person name="MacKenzie S."/>
            <person name="Amaro C."/>
        </authorList>
    </citation>
    <scope>NUCLEOTIDE SEQUENCE</scope>
</reference>
<feature type="transmembrane region" description="Helical" evidence="1">
    <location>
        <begin position="6"/>
        <end position="23"/>
    </location>
</feature>
<keyword evidence="1" id="KW-0472">Membrane</keyword>
<accession>A0A0E9PVT9</accession>
<proteinExistence type="predicted"/>
<sequence>MPHTFPFTWLLGPTNGLSVFYIFNNKPGKMQLQCRSDQSTALPTYDLSDVRRWSS</sequence>